<feature type="domain" description="DUF2921" evidence="13">
    <location>
        <begin position="538"/>
        <end position="665"/>
    </location>
</feature>
<comment type="subcellular location">
    <subcellularLocation>
        <location evidence="2">Endomembrane system</location>
        <topology evidence="2">Multi-pass membrane protein</topology>
    </subcellularLocation>
</comment>
<comment type="pathway">
    <text evidence="3">Protein modification; protein ubiquitination.</text>
</comment>
<dbReference type="OrthoDB" id="618601at2759"/>
<keyword evidence="8 10" id="KW-1133">Transmembrane helix</keyword>
<dbReference type="InterPro" id="IPR057425">
    <property type="entry name" value="DUF2921_N"/>
</dbReference>
<feature type="transmembrane region" description="Helical" evidence="10">
    <location>
        <begin position="716"/>
        <end position="738"/>
    </location>
</feature>
<dbReference type="EMBL" id="MNCJ02000329">
    <property type="protein sequence ID" value="KAF5770511.1"/>
    <property type="molecule type" value="Genomic_DNA"/>
</dbReference>
<feature type="transmembrane region" description="Helical" evidence="10">
    <location>
        <begin position="686"/>
        <end position="704"/>
    </location>
</feature>
<dbReference type="PANTHER" id="PTHR33389:SF29">
    <property type="match status" value="1"/>
</dbReference>
<dbReference type="STRING" id="4232.A0A251SM32"/>
<dbReference type="AlphaFoldDB" id="A0A251SM32"/>
<proteinExistence type="predicted"/>
<evidence type="ECO:0000256" key="11">
    <source>
        <dbReference type="SAM" id="SignalP"/>
    </source>
</evidence>
<gene>
    <name evidence="15" type="ORF">HannXRQ_Chr14g0455571</name>
    <name evidence="14" type="ORF">HanXRQr2_Chr14g0660261</name>
</gene>
<keyword evidence="9 10" id="KW-0472">Membrane</keyword>
<evidence type="ECO:0000313" key="15">
    <source>
        <dbReference type="EMBL" id="OTF99345.1"/>
    </source>
</evidence>
<dbReference type="PANTHER" id="PTHR33389">
    <property type="entry name" value="FAMILY PROTEIN, PUTATIVE (DUF2921)-RELATED"/>
    <property type="match status" value="1"/>
</dbReference>
<keyword evidence="11" id="KW-0732">Signal</keyword>
<evidence type="ECO:0000256" key="10">
    <source>
        <dbReference type="SAM" id="Phobius"/>
    </source>
</evidence>
<reference evidence="15" key="2">
    <citation type="submission" date="2017-02" db="EMBL/GenBank/DDBJ databases">
        <title>Sunflower complete genome.</title>
        <authorList>
            <person name="Langlade N."/>
            <person name="Munos S."/>
        </authorList>
    </citation>
    <scope>NUCLEOTIDE SEQUENCE [LARGE SCALE GENOMIC DNA]</scope>
    <source>
        <tissue evidence="15">Leaves</tissue>
    </source>
</reference>
<dbReference type="InParanoid" id="A0A251SM32"/>
<evidence type="ECO:0000256" key="9">
    <source>
        <dbReference type="ARBA" id="ARBA00023136"/>
    </source>
</evidence>
<reference evidence="14" key="3">
    <citation type="submission" date="2020-06" db="EMBL/GenBank/DDBJ databases">
        <title>Helianthus annuus Genome sequencing and assembly Release 2.</title>
        <authorList>
            <person name="Gouzy J."/>
            <person name="Langlade N."/>
            <person name="Munos S."/>
        </authorList>
    </citation>
    <scope>NUCLEOTIDE SEQUENCE</scope>
    <source>
        <tissue evidence="14">Leaves</tissue>
    </source>
</reference>
<dbReference type="EC" id="2.3.2.27" evidence="4"/>
<keyword evidence="5" id="KW-0808">Transferase</keyword>
<evidence type="ECO:0000259" key="12">
    <source>
        <dbReference type="Pfam" id="PF11145"/>
    </source>
</evidence>
<evidence type="ECO:0000256" key="4">
    <source>
        <dbReference type="ARBA" id="ARBA00012483"/>
    </source>
</evidence>
<evidence type="ECO:0000256" key="2">
    <source>
        <dbReference type="ARBA" id="ARBA00004127"/>
    </source>
</evidence>
<feature type="signal peptide" evidence="11">
    <location>
        <begin position="1"/>
        <end position="20"/>
    </location>
</feature>
<reference evidence="14 16" key="1">
    <citation type="journal article" date="2017" name="Nature">
        <title>The sunflower genome provides insights into oil metabolism, flowering and Asterid evolution.</title>
        <authorList>
            <person name="Badouin H."/>
            <person name="Gouzy J."/>
            <person name="Grassa C.J."/>
            <person name="Murat F."/>
            <person name="Staton S.E."/>
            <person name="Cottret L."/>
            <person name="Lelandais-Briere C."/>
            <person name="Owens G.L."/>
            <person name="Carrere S."/>
            <person name="Mayjonade B."/>
            <person name="Legrand L."/>
            <person name="Gill N."/>
            <person name="Kane N.C."/>
            <person name="Bowers J.E."/>
            <person name="Hubner S."/>
            <person name="Bellec A."/>
            <person name="Berard A."/>
            <person name="Berges H."/>
            <person name="Blanchet N."/>
            <person name="Boniface M.C."/>
            <person name="Brunel D."/>
            <person name="Catrice O."/>
            <person name="Chaidir N."/>
            <person name="Claudel C."/>
            <person name="Donnadieu C."/>
            <person name="Faraut T."/>
            <person name="Fievet G."/>
            <person name="Helmstetter N."/>
            <person name="King M."/>
            <person name="Knapp S.J."/>
            <person name="Lai Z."/>
            <person name="Le Paslier M.C."/>
            <person name="Lippi Y."/>
            <person name="Lorenzon L."/>
            <person name="Mandel J.R."/>
            <person name="Marage G."/>
            <person name="Marchand G."/>
            <person name="Marquand E."/>
            <person name="Bret-Mestries E."/>
            <person name="Morien E."/>
            <person name="Nambeesan S."/>
            <person name="Nguyen T."/>
            <person name="Pegot-Espagnet P."/>
            <person name="Pouilly N."/>
            <person name="Raftis F."/>
            <person name="Sallet E."/>
            <person name="Schiex T."/>
            <person name="Thomas J."/>
            <person name="Vandecasteele C."/>
            <person name="Vares D."/>
            <person name="Vear F."/>
            <person name="Vautrin S."/>
            <person name="Crespi M."/>
            <person name="Mangin B."/>
            <person name="Burke J.M."/>
            <person name="Salse J."/>
            <person name="Munos S."/>
            <person name="Vincourt P."/>
            <person name="Rieseberg L.H."/>
            <person name="Langlade N.B."/>
        </authorList>
    </citation>
    <scope>NUCLEOTIDE SEQUENCE [LARGE SCALE GENOMIC DNA]</scope>
    <source>
        <strain evidence="16">cv. SF193</strain>
        <tissue evidence="14">Leaves</tissue>
    </source>
</reference>
<feature type="domain" description="SWEET-like" evidence="12">
    <location>
        <begin position="679"/>
        <end position="906"/>
    </location>
</feature>
<protein>
    <recommendedName>
        <fullName evidence="4">RING-type E3 ubiquitin transferase</fullName>
        <ecNumber evidence="4">2.3.2.27</ecNumber>
    </recommendedName>
</protein>
<comment type="catalytic activity">
    <reaction evidence="1">
        <text>S-ubiquitinyl-[E2 ubiquitin-conjugating enzyme]-L-cysteine + [acceptor protein]-L-lysine = [E2 ubiquitin-conjugating enzyme]-L-cysteine + N(6)-ubiquitinyl-[acceptor protein]-L-lysine.</text>
        <dbReference type="EC" id="2.3.2.27"/>
    </reaction>
</comment>
<dbReference type="Proteomes" id="UP000215914">
    <property type="component" value="Chromosome 14"/>
</dbReference>
<feature type="transmembrane region" description="Helical" evidence="10">
    <location>
        <begin position="771"/>
        <end position="788"/>
    </location>
</feature>
<feature type="domain" description="DUF2921" evidence="13">
    <location>
        <begin position="44"/>
        <end position="262"/>
    </location>
</feature>
<evidence type="ECO:0000256" key="6">
    <source>
        <dbReference type="ARBA" id="ARBA00022692"/>
    </source>
</evidence>
<accession>A0A251SM32</accession>
<evidence type="ECO:0000259" key="13">
    <source>
        <dbReference type="Pfam" id="PF25333"/>
    </source>
</evidence>
<feature type="domain" description="DUF2921" evidence="13">
    <location>
        <begin position="295"/>
        <end position="455"/>
    </location>
</feature>
<evidence type="ECO:0000313" key="14">
    <source>
        <dbReference type="EMBL" id="KAF5770511.1"/>
    </source>
</evidence>
<evidence type="ECO:0000256" key="7">
    <source>
        <dbReference type="ARBA" id="ARBA00022786"/>
    </source>
</evidence>
<dbReference type="GO" id="GO:0012505">
    <property type="term" value="C:endomembrane system"/>
    <property type="evidence" value="ECO:0007669"/>
    <property type="project" value="UniProtKB-SubCell"/>
</dbReference>
<keyword evidence="7" id="KW-0833">Ubl conjugation pathway</keyword>
<evidence type="ECO:0000313" key="16">
    <source>
        <dbReference type="Proteomes" id="UP000215914"/>
    </source>
</evidence>
<evidence type="ECO:0000256" key="5">
    <source>
        <dbReference type="ARBA" id="ARBA00022679"/>
    </source>
</evidence>
<evidence type="ECO:0000256" key="1">
    <source>
        <dbReference type="ARBA" id="ARBA00000900"/>
    </source>
</evidence>
<feature type="chain" id="PRO_5041059755" description="RING-type E3 ubiquitin transferase" evidence="11">
    <location>
        <begin position="21"/>
        <end position="918"/>
    </location>
</feature>
<keyword evidence="16" id="KW-1185">Reference proteome</keyword>
<evidence type="ECO:0000256" key="3">
    <source>
        <dbReference type="ARBA" id="ARBA00004906"/>
    </source>
</evidence>
<sequence>MRNRALSLWALLKLLAFSYAASNDNFAFPVDQSVHNYSRSTEIEKHCSSFISSASKLESGDSNAAKLKTELSFFNGDWEQKDSHGATLMPFDDSDMPYAPYMIHPWKVVSFEVQNVSSCEPNQPKNTISISGVLSIGITRNNTLISEPGLNFHKTPGMSALRVDFEGVYLETNENGGERLLCLLGDSTFPFKKVPTRFTDEYMDLYFSARDTLYNEEPVILPHDQILLIVRYPKVVSLVNNHIHGEMTSLKEMEDFEYFDKVQITSHSSIIHECDASTSEGPVLDSFDQNPLEDAMLEDGVNKFNNSEFCRILKYFEHEEYRVMPNLKLGGQNAFQDTVGPFRLGNEILLVDRNNENLRIIMHKISCEEDKVSGVLRLYPATFEPHVATRRTGLSTLTLSVKGTWNSSTGLLSMTGCLGPSLAECDSGVLLYFPKYFSSKQRSVVSGSIFSLKNATTAFWPVFFGLEMLSPGLHDGGWYSNVYLSYNYSKSDLANEFIEIIQEPKYMTYIWKSFIQYIQYPNPQDLQIETFTSSETFVRVEVLSVGPLFRTNDSHFYDGYDRDVVNMSVNLFLIEKPNKVYEESYHHVSKLYLEGVYDQHTGKLYLIGCRKVDFDHADLERGLDCLVQVTIEYSSLNARWLINPTEKITIRSLRNIDDVYQFKTIRLHTLMIHDRRHDKDVVLRKIFEGYFRVFLLLVYIVHILNQMRKMKKSNELVAYISLVALGMWIVGYGITLIYNKEILIRSLVSQYDATQPSDLQNYKRYLNNLDYFARFLVLVSMFLMARIAQMVLKARKILQEQGEPTPSEKKLLLVCLRAYMWYITLKCVEVGVQLYIKKATLTKDEYMRLIMQLFRYTVYDLQDYLLYVQIIASMVWKPRLPNPGLKYFVIGLWVPSLIQFPYEVVRLFGTYHVMKNVV</sequence>
<evidence type="ECO:0000256" key="8">
    <source>
        <dbReference type="ARBA" id="ARBA00022989"/>
    </source>
</evidence>
<dbReference type="OMA" id="IGGKACH"/>
<dbReference type="GO" id="GO:0061630">
    <property type="term" value="F:ubiquitin protein ligase activity"/>
    <property type="evidence" value="ECO:0007669"/>
    <property type="project" value="UniProtKB-EC"/>
</dbReference>
<dbReference type="Pfam" id="PF25333">
    <property type="entry name" value="DUF2921_N"/>
    <property type="match status" value="3"/>
</dbReference>
<organism evidence="15 16">
    <name type="scientific">Helianthus annuus</name>
    <name type="common">Common sunflower</name>
    <dbReference type="NCBI Taxonomy" id="4232"/>
    <lineage>
        <taxon>Eukaryota</taxon>
        <taxon>Viridiplantae</taxon>
        <taxon>Streptophyta</taxon>
        <taxon>Embryophyta</taxon>
        <taxon>Tracheophyta</taxon>
        <taxon>Spermatophyta</taxon>
        <taxon>Magnoliopsida</taxon>
        <taxon>eudicotyledons</taxon>
        <taxon>Gunneridae</taxon>
        <taxon>Pentapetalae</taxon>
        <taxon>asterids</taxon>
        <taxon>campanulids</taxon>
        <taxon>Asterales</taxon>
        <taxon>Asteraceae</taxon>
        <taxon>Asteroideae</taxon>
        <taxon>Heliantheae alliance</taxon>
        <taxon>Heliantheae</taxon>
        <taxon>Helianthus</taxon>
    </lineage>
</organism>
<dbReference type="EMBL" id="CM007903">
    <property type="protein sequence ID" value="OTF99345.1"/>
    <property type="molecule type" value="Genomic_DNA"/>
</dbReference>
<dbReference type="Gramene" id="mRNA:HanXRQr2_Chr14g0660261">
    <property type="protein sequence ID" value="mRNA:HanXRQr2_Chr14g0660261"/>
    <property type="gene ID" value="HanXRQr2_Chr14g0660261"/>
</dbReference>
<dbReference type="InterPro" id="IPR021319">
    <property type="entry name" value="DUF2921"/>
</dbReference>
<dbReference type="Pfam" id="PF11145">
    <property type="entry name" value="DUF2921"/>
    <property type="match status" value="1"/>
</dbReference>
<keyword evidence="6 10" id="KW-0812">Transmembrane</keyword>
<name>A0A251SM32_HELAN</name>